<dbReference type="SUPFAM" id="SSF48371">
    <property type="entry name" value="ARM repeat"/>
    <property type="match status" value="1"/>
</dbReference>
<accession>A0ABV6H9P5</accession>
<proteinExistence type="predicted"/>
<evidence type="ECO:0000259" key="2">
    <source>
        <dbReference type="PROSITE" id="PS50937"/>
    </source>
</evidence>
<gene>
    <name evidence="3" type="ORF">ACFFJD_12175</name>
</gene>
<dbReference type="Pfam" id="PF13411">
    <property type="entry name" value="MerR_1"/>
    <property type="match status" value="1"/>
</dbReference>
<dbReference type="PRINTS" id="PR00040">
    <property type="entry name" value="HTHMERR"/>
</dbReference>
<dbReference type="InterPro" id="IPR011989">
    <property type="entry name" value="ARM-like"/>
</dbReference>
<sequence>MLIGDVAQRSGVSVRMLRHYDKIGVLRPSARTTGDYRVYSDGDVERLFQIESLRSLGLSLAEVAAALEDSEYSPADLLDRLIVGTEERLAEEENLLRRLREVRTADPQRWADVVHLLPLLRGLQSASPVRRQLSAFGMNDDDASRLARPLAEAVLAESETNTAGALRWALRRTGDAALGALLSALDDTDPVVRRRAAQALADLESEAATAALTALLDDPDPAVRQRAALAVGPRGSDAARPVLLRMVIDDVADVEAAEALGALAAHRGTVDEVAEQVIAELDRRPVGDGARLRLAQTLAELPGAPALAALRRLREDEDPNVARSATYLVRLATRA</sequence>
<dbReference type="RefSeq" id="WP_382364442.1">
    <property type="nucleotide sequence ID" value="NZ_JBHLWV010000020.1"/>
</dbReference>
<dbReference type="Gene3D" id="1.25.10.10">
    <property type="entry name" value="Leucine-rich Repeat Variant"/>
    <property type="match status" value="1"/>
</dbReference>
<dbReference type="SMART" id="SM00422">
    <property type="entry name" value="HTH_MERR"/>
    <property type="match status" value="1"/>
</dbReference>
<dbReference type="Pfam" id="PF13646">
    <property type="entry name" value="HEAT_2"/>
    <property type="match status" value="1"/>
</dbReference>
<name>A0ABV6H9P5_9ACTN</name>
<organism evidence="3 4">
    <name type="scientific">Gordonia phosphorivorans</name>
    <dbReference type="NCBI Taxonomy" id="1056982"/>
    <lineage>
        <taxon>Bacteria</taxon>
        <taxon>Bacillati</taxon>
        <taxon>Actinomycetota</taxon>
        <taxon>Actinomycetes</taxon>
        <taxon>Mycobacteriales</taxon>
        <taxon>Gordoniaceae</taxon>
        <taxon>Gordonia</taxon>
    </lineage>
</organism>
<feature type="domain" description="HTH merR-type" evidence="2">
    <location>
        <begin position="1"/>
        <end position="69"/>
    </location>
</feature>
<evidence type="ECO:0000313" key="3">
    <source>
        <dbReference type="EMBL" id="MFC0315604.1"/>
    </source>
</evidence>
<dbReference type="EMBL" id="JBHLWV010000020">
    <property type="protein sequence ID" value="MFC0315604.1"/>
    <property type="molecule type" value="Genomic_DNA"/>
</dbReference>
<evidence type="ECO:0000313" key="4">
    <source>
        <dbReference type="Proteomes" id="UP001589783"/>
    </source>
</evidence>
<comment type="caution">
    <text evidence="3">The sequence shown here is derived from an EMBL/GenBank/DDBJ whole genome shotgun (WGS) entry which is preliminary data.</text>
</comment>
<dbReference type="InterPro" id="IPR009061">
    <property type="entry name" value="DNA-bd_dom_put_sf"/>
</dbReference>
<dbReference type="SUPFAM" id="SSF46955">
    <property type="entry name" value="Putative DNA-binding domain"/>
    <property type="match status" value="1"/>
</dbReference>
<dbReference type="SMART" id="SM00567">
    <property type="entry name" value="EZ_HEAT"/>
    <property type="match status" value="4"/>
</dbReference>
<reference evidence="3 4" key="1">
    <citation type="submission" date="2024-09" db="EMBL/GenBank/DDBJ databases">
        <authorList>
            <person name="Sun Q."/>
            <person name="Mori K."/>
        </authorList>
    </citation>
    <scope>NUCLEOTIDE SEQUENCE [LARGE SCALE GENOMIC DNA]</scope>
    <source>
        <strain evidence="3 4">CCM 7957</strain>
    </source>
</reference>
<dbReference type="PANTHER" id="PTHR30204:SF93">
    <property type="entry name" value="HTH MERR-TYPE DOMAIN-CONTAINING PROTEIN"/>
    <property type="match status" value="1"/>
</dbReference>
<dbReference type="InterPro" id="IPR000551">
    <property type="entry name" value="MerR-type_HTH_dom"/>
</dbReference>
<dbReference type="PROSITE" id="PS50937">
    <property type="entry name" value="HTH_MERR_2"/>
    <property type="match status" value="1"/>
</dbReference>
<dbReference type="InterPro" id="IPR047057">
    <property type="entry name" value="MerR_fam"/>
</dbReference>
<dbReference type="InterPro" id="IPR016024">
    <property type="entry name" value="ARM-type_fold"/>
</dbReference>
<evidence type="ECO:0000256" key="1">
    <source>
        <dbReference type="ARBA" id="ARBA00023125"/>
    </source>
</evidence>
<dbReference type="Gene3D" id="1.10.1660.10">
    <property type="match status" value="1"/>
</dbReference>
<keyword evidence="1" id="KW-0238">DNA-binding</keyword>
<keyword evidence="4" id="KW-1185">Reference proteome</keyword>
<dbReference type="PANTHER" id="PTHR30204">
    <property type="entry name" value="REDOX-CYCLING DRUG-SENSING TRANSCRIPTIONAL ACTIVATOR SOXR"/>
    <property type="match status" value="1"/>
</dbReference>
<dbReference type="InterPro" id="IPR004155">
    <property type="entry name" value="PBS_lyase_HEAT"/>
</dbReference>
<protein>
    <submittedName>
        <fullName evidence="3">MerR family transcriptional regulator</fullName>
    </submittedName>
</protein>
<dbReference type="PROSITE" id="PS00552">
    <property type="entry name" value="HTH_MERR_1"/>
    <property type="match status" value="1"/>
</dbReference>
<dbReference type="Proteomes" id="UP001589783">
    <property type="component" value="Unassembled WGS sequence"/>
</dbReference>